<feature type="region of interest" description="Disordered" evidence="3">
    <location>
        <begin position="1"/>
        <end position="31"/>
    </location>
</feature>
<name>A0A1D8B1N0_9ACTO</name>
<evidence type="ECO:0000256" key="3">
    <source>
        <dbReference type="SAM" id="MobiDB-lite"/>
    </source>
</evidence>
<gene>
    <name evidence="5" type="ORF">BH719_03480</name>
</gene>
<dbReference type="PRINTS" id="PR00455">
    <property type="entry name" value="HTHTETR"/>
</dbReference>
<dbReference type="STRING" id="178339.BH719_03480"/>
<accession>A0A1D8B1N0</accession>
<sequence length="284" mass="30239">MTNRRTAPTLEDHGGAGSAPEAAPTANDDIRDAVRALNEAVTRFSRAVGSASGDAFGTSKSAVAASLDQAARDLASASRAVSGVSGKQDGRRRRSEETRARLLEAGRSIFAAQGYDGASVSDIAQKAGYTKGAFYSSFPSKEALFLEIVDRLDTGMRSVPGAGSLFALAGTDPHEWVTGIQALPADDVLLHLESWLYAMRHEDTREKLSESWHRWVAGIALETARFYGRAEPTQEDFDTAFGVIAVGIFGRVSASASNEAGPMVERVSQRLISTPGEQRDSADD</sequence>
<dbReference type="PANTHER" id="PTHR30055:SF241">
    <property type="entry name" value="TRANSCRIPTIONAL REGULATORY PROTEIN"/>
    <property type="match status" value="1"/>
</dbReference>
<dbReference type="Gene3D" id="1.10.357.10">
    <property type="entry name" value="Tetracycline Repressor, domain 2"/>
    <property type="match status" value="1"/>
</dbReference>
<evidence type="ECO:0000259" key="4">
    <source>
        <dbReference type="PROSITE" id="PS50977"/>
    </source>
</evidence>
<keyword evidence="1 2" id="KW-0238">DNA-binding</keyword>
<evidence type="ECO:0000256" key="1">
    <source>
        <dbReference type="ARBA" id="ARBA00023125"/>
    </source>
</evidence>
<keyword evidence="6" id="KW-1185">Reference proteome</keyword>
<dbReference type="SUPFAM" id="SSF46689">
    <property type="entry name" value="Homeodomain-like"/>
    <property type="match status" value="1"/>
</dbReference>
<evidence type="ECO:0000256" key="2">
    <source>
        <dbReference type="PROSITE-ProRule" id="PRU00335"/>
    </source>
</evidence>
<dbReference type="PANTHER" id="PTHR30055">
    <property type="entry name" value="HTH-TYPE TRANSCRIPTIONAL REGULATOR RUTR"/>
    <property type="match status" value="1"/>
</dbReference>
<dbReference type="Pfam" id="PF00440">
    <property type="entry name" value="TetR_N"/>
    <property type="match status" value="1"/>
</dbReference>
<reference evidence="5 6" key="1">
    <citation type="submission" date="2016-09" db="EMBL/GenBank/DDBJ databases">
        <title>Complete genome sequence of Actinomyces hongkongensis HKU8.</title>
        <authorList>
            <person name="Gao Y.-X."/>
            <person name="Zhou Y.-Y."/>
            <person name="Xie Y."/>
            <person name="Wang M."/>
            <person name="Wang S.-J."/>
            <person name="Shen S.-G."/>
        </authorList>
    </citation>
    <scope>NUCLEOTIDE SEQUENCE [LARGE SCALE GENOMIC DNA]</scope>
    <source>
        <strain evidence="5 6">HKU8</strain>
    </source>
</reference>
<dbReference type="AlphaFoldDB" id="A0A1D8B1N0"/>
<dbReference type="RefSeq" id="WP_034255200.1">
    <property type="nucleotide sequence ID" value="NZ_CP017298.1"/>
</dbReference>
<dbReference type="Proteomes" id="UP000095214">
    <property type="component" value="Chromosome"/>
</dbReference>
<proteinExistence type="predicted"/>
<dbReference type="InterPro" id="IPR001647">
    <property type="entry name" value="HTH_TetR"/>
</dbReference>
<dbReference type="InterPro" id="IPR009057">
    <property type="entry name" value="Homeodomain-like_sf"/>
</dbReference>
<feature type="domain" description="HTH tetR-type" evidence="4">
    <location>
        <begin position="96"/>
        <end position="156"/>
    </location>
</feature>
<dbReference type="EMBL" id="CP017298">
    <property type="protein sequence ID" value="AOS47034.1"/>
    <property type="molecule type" value="Genomic_DNA"/>
</dbReference>
<evidence type="ECO:0000313" key="5">
    <source>
        <dbReference type="EMBL" id="AOS47034.1"/>
    </source>
</evidence>
<dbReference type="PROSITE" id="PS50977">
    <property type="entry name" value="HTH_TETR_2"/>
    <property type="match status" value="1"/>
</dbReference>
<organism evidence="5 6">
    <name type="scientific">Pauljensenia hongkongensis</name>
    <dbReference type="NCBI Taxonomy" id="178339"/>
    <lineage>
        <taxon>Bacteria</taxon>
        <taxon>Bacillati</taxon>
        <taxon>Actinomycetota</taxon>
        <taxon>Actinomycetes</taxon>
        <taxon>Actinomycetales</taxon>
        <taxon>Actinomycetaceae</taxon>
        <taxon>Pauljensenia</taxon>
    </lineage>
</organism>
<dbReference type="KEGG" id="phon:BH719_03480"/>
<dbReference type="OrthoDB" id="3211155at2"/>
<feature type="DNA-binding region" description="H-T-H motif" evidence="2">
    <location>
        <begin position="119"/>
        <end position="138"/>
    </location>
</feature>
<protein>
    <submittedName>
        <fullName evidence="5">TetR family transcriptional regulator</fullName>
    </submittedName>
</protein>
<feature type="region of interest" description="Disordered" evidence="3">
    <location>
        <begin position="265"/>
        <end position="284"/>
    </location>
</feature>
<dbReference type="GO" id="GO:0003700">
    <property type="term" value="F:DNA-binding transcription factor activity"/>
    <property type="evidence" value="ECO:0007669"/>
    <property type="project" value="TreeGrafter"/>
</dbReference>
<evidence type="ECO:0000313" key="6">
    <source>
        <dbReference type="Proteomes" id="UP000095214"/>
    </source>
</evidence>
<dbReference type="GO" id="GO:0000976">
    <property type="term" value="F:transcription cis-regulatory region binding"/>
    <property type="evidence" value="ECO:0007669"/>
    <property type="project" value="TreeGrafter"/>
</dbReference>
<dbReference type="InterPro" id="IPR050109">
    <property type="entry name" value="HTH-type_TetR-like_transc_reg"/>
</dbReference>